<dbReference type="AlphaFoldDB" id="A0A9X3J332"/>
<reference evidence="8" key="1">
    <citation type="submission" date="2022-11" db="EMBL/GenBank/DDBJ databases">
        <title>Marilongibacter aestuarii gen. nov., sp. nov., isolated from tidal flat sediment.</title>
        <authorList>
            <person name="Jiayan W."/>
        </authorList>
    </citation>
    <scope>NUCLEOTIDE SEQUENCE</scope>
    <source>
        <strain evidence="8">Z1-6</strain>
    </source>
</reference>
<organism evidence="8 9">
    <name type="scientific">Draconibacterium aestuarii</name>
    <dbReference type="NCBI Taxonomy" id="2998507"/>
    <lineage>
        <taxon>Bacteria</taxon>
        <taxon>Pseudomonadati</taxon>
        <taxon>Bacteroidota</taxon>
        <taxon>Bacteroidia</taxon>
        <taxon>Marinilabiliales</taxon>
        <taxon>Prolixibacteraceae</taxon>
        <taxon>Draconibacterium</taxon>
    </lineage>
</organism>
<evidence type="ECO:0000259" key="6">
    <source>
        <dbReference type="Pfam" id="PF07980"/>
    </source>
</evidence>
<dbReference type="PROSITE" id="PS51257">
    <property type="entry name" value="PROKAR_LIPOPROTEIN"/>
    <property type="match status" value="1"/>
</dbReference>
<comment type="caution">
    <text evidence="8">The sequence shown here is derived from an EMBL/GenBank/DDBJ whole genome shotgun (WGS) entry which is preliminary data.</text>
</comment>
<proteinExistence type="inferred from homology"/>
<evidence type="ECO:0000256" key="5">
    <source>
        <dbReference type="ARBA" id="ARBA00023237"/>
    </source>
</evidence>
<dbReference type="Proteomes" id="UP001145087">
    <property type="component" value="Unassembled WGS sequence"/>
</dbReference>
<dbReference type="Gene3D" id="1.25.40.390">
    <property type="match status" value="1"/>
</dbReference>
<dbReference type="EMBL" id="JAPOHD010000005">
    <property type="protein sequence ID" value="MCY1718964.1"/>
    <property type="molecule type" value="Genomic_DNA"/>
</dbReference>
<dbReference type="Pfam" id="PF07980">
    <property type="entry name" value="SusD_RagB"/>
    <property type="match status" value="1"/>
</dbReference>
<dbReference type="InterPro" id="IPR012944">
    <property type="entry name" value="SusD_RagB_dom"/>
</dbReference>
<sequence length="562" mass="64393">MKIRIIYSLVMLLVFTACVDLDLNPLSEGSSENWYSDETEIEMSLNDLYRDVFWSVDEDQWTDDWIYRGTTNSITGGTMTSEDGTVGTWWARTYKVITRANTLIQNLDEITDEISENKLNQYKADARFNRAAQYARLISHWGDVVFSSTIIDLEESFTMGQTDKEEILQAVYDDYDFAATYLPVSYGNLENQHATKGAALAMKARIALYMGDYAVARDAAKACMDLDEYVLFSDFGKLFLSSTKNSDETILVIPRSVELDVAFTDCKNYITRNSGGWAAKDPSWELLCSFLCTDGLPIDESPLYNPKSPFENRDPRCTETIVEFQTKHLGFIYQPHPDSLNVFNFNSGKYVKNNDTRSNAQYASYNGLVWKKGVDEDWSDDYKTDPDRIIIRYADVLLMYAEAKIELNDIDDTVLDAINQVRARAYKVSADDVASYPAVTITDQAELRKMLRIERRMEFAFEGIRYMDIIRWKLAEKVLNIPNYGMLDVDDLREKVINPGLWFFPDTPEIDEDGIADFTSMYNAGLIKLLGLRTFDASKQYLWPIPSKEILINENLIQNDGY</sequence>
<feature type="domain" description="SusD-like N-terminal" evidence="7">
    <location>
        <begin position="65"/>
        <end position="208"/>
    </location>
</feature>
<keyword evidence="5" id="KW-0998">Cell outer membrane</keyword>
<protein>
    <submittedName>
        <fullName evidence="8">RagB/SusD family nutrient uptake outer membrane protein</fullName>
    </submittedName>
</protein>
<keyword evidence="3" id="KW-0732">Signal</keyword>
<feature type="domain" description="RagB/SusD" evidence="6">
    <location>
        <begin position="264"/>
        <end position="562"/>
    </location>
</feature>
<dbReference type="RefSeq" id="WP_343331303.1">
    <property type="nucleotide sequence ID" value="NZ_JAPOHD010000005.1"/>
</dbReference>
<keyword evidence="9" id="KW-1185">Reference proteome</keyword>
<dbReference type="Pfam" id="PF14322">
    <property type="entry name" value="SusD-like_3"/>
    <property type="match status" value="1"/>
</dbReference>
<evidence type="ECO:0000256" key="4">
    <source>
        <dbReference type="ARBA" id="ARBA00023136"/>
    </source>
</evidence>
<comment type="subcellular location">
    <subcellularLocation>
        <location evidence="1">Cell outer membrane</location>
    </subcellularLocation>
</comment>
<evidence type="ECO:0000313" key="8">
    <source>
        <dbReference type="EMBL" id="MCY1718964.1"/>
    </source>
</evidence>
<evidence type="ECO:0000259" key="7">
    <source>
        <dbReference type="Pfam" id="PF14322"/>
    </source>
</evidence>
<evidence type="ECO:0000256" key="2">
    <source>
        <dbReference type="ARBA" id="ARBA00006275"/>
    </source>
</evidence>
<dbReference type="InterPro" id="IPR033985">
    <property type="entry name" value="SusD-like_N"/>
</dbReference>
<evidence type="ECO:0000256" key="1">
    <source>
        <dbReference type="ARBA" id="ARBA00004442"/>
    </source>
</evidence>
<gene>
    <name evidence="8" type="ORF">OU798_01335</name>
</gene>
<dbReference type="InterPro" id="IPR011990">
    <property type="entry name" value="TPR-like_helical_dom_sf"/>
</dbReference>
<evidence type="ECO:0000313" key="9">
    <source>
        <dbReference type="Proteomes" id="UP001145087"/>
    </source>
</evidence>
<evidence type="ECO:0000256" key="3">
    <source>
        <dbReference type="ARBA" id="ARBA00022729"/>
    </source>
</evidence>
<keyword evidence="4" id="KW-0472">Membrane</keyword>
<dbReference type="GO" id="GO:0009279">
    <property type="term" value="C:cell outer membrane"/>
    <property type="evidence" value="ECO:0007669"/>
    <property type="project" value="UniProtKB-SubCell"/>
</dbReference>
<dbReference type="SUPFAM" id="SSF48452">
    <property type="entry name" value="TPR-like"/>
    <property type="match status" value="1"/>
</dbReference>
<comment type="similarity">
    <text evidence="2">Belongs to the SusD family.</text>
</comment>
<name>A0A9X3J332_9BACT</name>
<accession>A0A9X3J332</accession>